<dbReference type="GO" id="GO:0004642">
    <property type="term" value="F:phosphoribosylformylglycinamidine synthase activity"/>
    <property type="evidence" value="ECO:0007669"/>
    <property type="project" value="UniProtKB-UniRule"/>
</dbReference>
<evidence type="ECO:0000259" key="9">
    <source>
        <dbReference type="Pfam" id="PF00586"/>
    </source>
</evidence>
<dbReference type="OrthoDB" id="9804441at2"/>
<dbReference type="NCBIfam" id="NF002290">
    <property type="entry name" value="PRK01213.1"/>
    <property type="match status" value="1"/>
</dbReference>
<dbReference type="Pfam" id="PF18072">
    <property type="entry name" value="FGAR-AT_linker"/>
    <property type="match status" value="1"/>
</dbReference>
<dbReference type="SUPFAM" id="SSF56042">
    <property type="entry name" value="PurM C-terminal domain-like"/>
    <property type="match status" value="2"/>
</dbReference>
<feature type="domain" description="PurM-like C-terminal" evidence="10">
    <location>
        <begin position="195"/>
        <end position="343"/>
    </location>
</feature>
<protein>
    <recommendedName>
        <fullName evidence="8">Phosphoribosylformylglycinamidine synthase subunit PurL</fullName>
        <shortName evidence="8">FGAM synthase</shortName>
        <ecNumber evidence="8">6.3.5.3</ecNumber>
    </recommendedName>
    <alternativeName>
        <fullName evidence="8">Formylglycinamide ribonucleotide amidotransferase subunit II</fullName>
        <shortName evidence="8">FGAR amidotransferase II</shortName>
        <shortName evidence="8">FGAR-AT II</shortName>
    </alternativeName>
    <alternativeName>
        <fullName evidence="8">Glutamine amidotransferase PurL</fullName>
    </alternativeName>
    <alternativeName>
        <fullName evidence="8">Phosphoribosylformylglycinamidine synthase subunit II</fullName>
    </alternativeName>
</protein>
<dbReference type="CDD" id="cd02204">
    <property type="entry name" value="PurL_repeat2"/>
    <property type="match status" value="1"/>
</dbReference>
<dbReference type="PANTHER" id="PTHR43555">
    <property type="entry name" value="PHOSPHORIBOSYLFORMYLGLYCINAMIDINE SYNTHASE SUBUNIT PURL"/>
    <property type="match status" value="1"/>
</dbReference>
<evidence type="ECO:0000256" key="7">
    <source>
        <dbReference type="ARBA" id="ARBA00022842"/>
    </source>
</evidence>
<gene>
    <name evidence="8" type="primary">purL</name>
    <name evidence="12" type="ORF">SAMN00017405_2212</name>
</gene>
<dbReference type="Gene3D" id="3.90.650.10">
    <property type="entry name" value="PurM-like C-terminal domain"/>
    <property type="match status" value="2"/>
</dbReference>
<dbReference type="Pfam" id="PF00586">
    <property type="entry name" value="AIRS"/>
    <property type="match status" value="2"/>
</dbReference>
<evidence type="ECO:0000256" key="4">
    <source>
        <dbReference type="ARBA" id="ARBA00022741"/>
    </source>
</evidence>
<keyword evidence="13" id="KW-1185">Reference proteome</keyword>
<dbReference type="EC" id="6.3.5.3" evidence="8"/>
<dbReference type="SUPFAM" id="SSF55326">
    <property type="entry name" value="PurM N-terminal domain-like"/>
    <property type="match status" value="2"/>
</dbReference>
<comment type="caution">
    <text evidence="8">Lacks conserved residue(s) required for the propagation of feature annotation.</text>
</comment>
<dbReference type="HAMAP" id="MF_00420">
    <property type="entry name" value="PurL_2"/>
    <property type="match status" value="1"/>
</dbReference>
<feature type="domain" description="PurM-like C-terminal" evidence="10">
    <location>
        <begin position="564"/>
        <end position="700"/>
    </location>
</feature>
<dbReference type="CDD" id="cd02203">
    <property type="entry name" value="PurL_repeat1"/>
    <property type="match status" value="1"/>
</dbReference>
<feature type="binding site" evidence="8">
    <location>
        <begin position="305"/>
        <end position="307"/>
    </location>
    <ligand>
        <name>substrate</name>
    </ligand>
</feature>
<feature type="binding site" evidence="8">
    <location>
        <position position="527"/>
    </location>
    <ligand>
        <name>Mg(2+)</name>
        <dbReference type="ChEBI" id="CHEBI:18420"/>
        <label>1</label>
    </ligand>
</feature>
<keyword evidence="6 8" id="KW-0067">ATP-binding</keyword>
<feature type="binding site" evidence="8">
    <location>
        <position position="261"/>
    </location>
    <ligand>
        <name>Mg(2+)</name>
        <dbReference type="ChEBI" id="CHEBI:18420"/>
        <label>2</label>
    </ligand>
</feature>
<dbReference type="UniPathway" id="UPA00074">
    <property type="reaction ID" value="UER00128"/>
</dbReference>
<feature type="binding site" evidence="8">
    <location>
        <position position="109"/>
    </location>
    <ligand>
        <name>substrate</name>
    </ligand>
</feature>
<feature type="binding site" evidence="8">
    <location>
        <position position="233"/>
    </location>
    <ligand>
        <name>substrate</name>
    </ligand>
</feature>
<proteinExistence type="inferred from homology"/>
<dbReference type="GO" id="GO:0005737">
    <property type="term" value="C:cytoplasm"/>
    <property type="evidence" value="ECO:0007669"/>
    <property type="project" value="UniProtKB-SubCell"/>
</dbReference>
<evidence type="ECO:0000256" key="2">
    <source>
        <dbReference type="ARBA" id="ARBA00022598"/>
    </source>
</evidence>
<reference evidence="12 13" key="1">
    <citation type="submission" date="2017-04" db="EMBL/GenBank/DDBJ databases">
        <authorList>
            <person name="Afonso C.L."/>
            <person name="Miller P.J."/>
            <person name="Scott M.A."/>
            <person name="Spackman E."/>
            <person name="Goraichik I."/>
            <person name="Dimitrov K.M."/>
            <person name="Suarez D.L."/>
            <person name="Swayne D.E."/>
        </authorList>
    </citation>
    <scope>NUCLEOTIDE SEQUENCE [LARGE SCALE GENOMIC DNA]</scope>
    <source>
        <strain evidence="12 13">DSM 11270</strain>
    </source>
</reference>
<evidence type="ECO:0000256" key="8">
    <source>
        <dbReference type="HAMAP-Rule" id="MF_00420"/>
    </source>
</evidence>
<keyword evidence="4 8" id="KW-0547">Nucleotide-binding</keyword>
<feature type="binding site" evidence="8">
    <location>
        <position position="84"/>
    </location>
    <ligand>
        <name>ATP</name>
        <dbReference type="ChEBI" id="CHEBI:30616"/>
    </ligand>
</feature>
<dbReference type="AlphaFoldDB" id="A0A1W1VE19"/>
<sequence length="732" mass="79049">METKIWQQVGLTDYEYGLITDLLGREPNNVELEVFGVMWSEHCSYKNSRPVLKNFPTKGPQVLQGPGENAGVVDIGDSLGIAFKIESHNHPSAVEPYQGSATAVGGIIRDIFTMGARPIALLDSLRFGSLSSAKSRYLFNGVVEGIGGYGNCIGIPTVGGETYFHPSYEDNPIVNAMCVGLVEHKDLAKGIATGVGNPVMVVGAKTGRDGIRGASFASEELGEDTEEKRPAVQVGDPFMEKLLLEACLELIKTGNVVGMQDMGAAGLTSSSCEMASKGDSGIEIDVALVPRREEGMTPDEVLISESQERMLVVPKKGKEDDVKRIFDKWGLDAVVVGRVTDDGIWRIKENDKVVAEIPAKALTEMCPMYNREGKEPDYIKDVQNCNLQDLNEPENYNKIFIDLLGRETIASKEWVYEQYDHMVGVNTIVRPGSDAAVVRIKGTKKAVALSTDCNSRYVYLNPYLGGKIAVSEAARNVVCSGAKPLGATNCLNFGNPEKPEVFWQFKESVNGMSEACAKLDTPITGGNVSLYNETKGESVFPTPVIGMVGLLKNVDKACTLGFKKEGDVILLLGENKDELGGSEFLAMFHGLEAGMPPSLDLDREKDLQNCTLQLIESGLVNSAHDTSEGGLSIALAECAMATNLGAEINIDSNIRPSALLFGETQSRIIISVNPKNVELIKDIANGFNLPVSTLGVVKGDSLKIKGNNFELDAKLNDMIEKYKGAIPCLMND</sequence>
<dbReference type="NCBIfam" id="TIGR01736">
    <property type="entry name" value="FGAM_synth_II"/>
    <property type="match status" value="1"/>
</dbReference>
<dbReference type="Gene3D" id="3.30.1330.10">
    <property type="entry name" value="PurM-like, N-terminal domain"/>
    <property type="match status" value="2"/>
</dbReference>
<dbReference type="PANTHER" id="PTHR43555:SF1">
    <property type="entry name" value="PHOSPHORIBOSYLFORMYLGLYCINAMIDINE SYNTHASE SUBUNIT PURL"/>
    <property type="match status" value="1"/>
</dbReference>
<feature type="binding site" evidence="8">
    <location>
        <position position="86"/>
    </location>
    <ligand>
        <name>Mg(2+)</name>
        <dbReference type="ChEBI" id="CHEBI:18420"/>
        <label>1</label>
    </ligand>
</feature>
<feature type="active site" description="Proton acceptor" evidence="8">
    <location>
        <position position="88"/>
    </location>
</feature>
<dbReference type="InterPro" id="IPR036676">
    <property type="entry name" value="PurM-like_C_sf"/>
</dbReference>
<dbReference type="InterPro" id="IPR036921">
    <property type="entry name" value="PurM-like_N_sf"/>
</dbReference>
<evidence type="ECO:0000256" key="3">
    <source>
        <dbReference type="ARBA" id="ARBA00022723"/>
    </source>
</evidence>
<evidence type="ECO:0000256" key="6">
    <source>
        <dbReference type="ARBA" id="ARBA00022840"/>
    </source>
</evidence>
<dbReference type="RefSeq" id="WP_084053386.1">
    <property type="nucleotide sequence ID" value="NZ_FWWT01000019.1"/>
</dbReference>
<feature type="binding site" evidence="8">
    <location>
        <position position="526"/>
    </location>
    <ligand>
        <name>ATP</name>
        <dbReference type="ChEBI" id="CHEBI:30616"/>
    </ligand>
</feature>
<dbReference type="Proteomes" id="UP000192731">
    <property type="component" value="Unassembled WGS sequence"/>
</dbReference>
<evidence type="ECO:0000256" key="5">
    <source>
        <dbReference type="ARBA" id="ARBA00022755"/>
    </source>
</evidence>
<evidence type="ECO:0000259" key="11">
    <source>
        <dbReference type="Pfam" id="PF18072"/>
    </source>
</evidence>
<feature type="domain" description="Phosphoribosylformylglycinamidine synthase linker" evidence="11">
    <location>
        <begin position="4"/>
        <end position="46"/>
    </location>
</feature>
<dbReference type="GO" id="GO:0006189">
    <property type="term" value="P:'de novo' IMP biosynthetic process"/>
    <property type="evidence" value="ECO:0007669"/>
    <property type="project" value="UniProtKB-UniRule"/>
</dbReference>
<evidence type="ECO:0000259" key="10">
    <source>
        <dbReference type="Pfam" id="PF02769"/>
    </source>
</evidence>
<dbReference type="FunFam" id="3.30.1330.10:FF:000004">
    <property type="entry name" value="Phosphoribosylformylglycinamidine synthase subunit PurL"/>
    <property type="match status" value="1"/>
</dbReference>
<keyword evidence="2 8" id="KW-0436">Ligase</keyword>
<keyword evidence="1 8" id="KW-0963">Cytoplasm</keyword>
<comment type="subcellular location">
    <subcellularLocation>
        <location evidence="8">Cytoplasm</location>
    </subcellularLocation>
</comment>
<dbReference type="EMBL" id="FWWT01000019">
    <property type="protein sequence ID" value="SMB91622.1"/>
    <property type="molecule type" value="Genomic_DNA"/>
</dbReference>
<comment type="function">
    <text evidence="8">Part of the phosphoribosylformylglycinamidine synthase complex involved in the purines biosynthetic pathway. Catalyzes the ATP-dependent conversion of formylglycinamide ribonucleotide (FGAR) and glutamine to yield formylglycinamidine ribonucleotide (FGAM) and glutamate. The FGAM synthase complex is composed of three subunits. PurQ produces an ammonia molecule by converting glutamine to glutamate. PurL transfers the ammonia molecule to FGAR to form FGAM in an ATP-dependent manner. PurS interacts with PurQ and PurL and is thought to assist in the transfer of the ammonia molecule from PurQ to PurL.</text>
</comment>
<evidence type="ECO:0000256" key="1">
    <source>
        <dbReference type="ARBA" id="ARBA00022490"/>
    </source>
</evidence>
<accession>A0A1W1VE19</accession>
<keyword evidence="3 8" id="KW-0479">Metal-binding</keyword>
<feature type="binding site" evidence="8">
    <location>
        <begin position="87"/>
        <end position="90"/>
    </location>
    <ligand>
        <name>substrate</name>
    </ligand>
</feature>
<feature type="domain" description="PurM-like N-terminal" evidence="9">
    <location>
        <begin position="67"/>
        <end position="182"/>
    </location>
</feature>
<feature type="binding site" evidence="8">
    <location>
        <position position="529"/>
    </location>
    <ligand>
        <name>substrate</name>
    </ligand>
</feature>
<dbReference type="InterPro" id="IPR010074">
    <property type="entry name" value="PRibForGlyAmidine_synth_PurL"/>
</dbReference>
<feature type="binding site" evidence="8">
    <location>
        <position position="489"/>
    </location>
    <ligand>
        <name>ATP</name>
        <dbReference type="ChEBI" id="CHEBI:30616"/>
    </ligand>
</feature>
<dbReference type="STRING" id="656914.SAMN00017405_2212"/>
<organism evidence="12 13">
    <name type="scientific">Desulfonispora thiosulfatigenes DSM 11270</name>
    <dbReference type="NCBI Taxonomy" id="656914"/>
    <lineage>
        <taxon>Bacteria</taxon>
        <taxon>Bacillati</taxon>
        <taxon>Bacillota</taxon>
        <taxon>Clostridia</taxon>
        <taxon>Eubacteriales</taxon>
        <taxon>Peptococcaceae</taxon>
        <taxon>Desulfonispora</taxon>
    </lineage>
</organism>
<dbReference type="InterPro" id="IPR010918">
    <property type="entry name" value="PurM-like_C_dom"/>
</dbReference>
<dbReference type="GO" id="GO:0000287">
    <property type="term" value="F:magnesium ion binding"/>
    <property type="evidence" value="ECO:0007669"/>
    <property type="project" value="UniProtKB-UniRule"/>
</dbReference>
<dbReference type="InterPro" id="IPR041609">
    <property type="entry name" value="PurL_linker"/>
</dbReference>
<feature type="binding site" evidence="8">
    <location>
        <position position="45"/>
    </location>
    <ligand>
        <name>ATP</name>
        <dbReference type="ChEBI" id="CHEBI:30616"/>
    </ligand>
</feature>
<dbReference type="GO" id="GO:0005524">
    <property type="term" value="F:ATP binding"/>
    <property type="evidence" value="ECO:0007669"/>
    <property type="project" value="UniProtKB-UniRule"/>
</dbReference>
<comment type="pathway">
    <text evidence="8">Purine metabolism; IMP biosynthesis via de novo pathway; 5-amino-1-(5-phospho-D-ribosyl)imidazole from N(2)-formyl-N(1)-(5-phospho-D-ribosyl)glycinamide: step 1/2.</text>
</comment>
<dbReference type="Pfam" id="PF02769">
    <property type="entry name" value="AIRS_C"/>
    <property type="match status" value="2"/>
</dbReference>
<dbReference type="PIRSF" id="PIRSF001587">
    <property type="entry name" value="FGAM_synthase_II"/>
    <property type="match status" value="1"/>
</dbReference>
<keyword evidence="5 8" id="KW-0658">Purine biosynthesis</keyword>
<name>A0A1W1VE19_DESTI</name>
<evidence type="ECO:0000313" key="13">
    <source>
        <dbReference type="Proteomes" id="UP000192731"/>
    </source>
</evidence>
<comment type="subunit">
    <text evidence="8">Monomer. Part of the FGAM synthase complex composed of 1 PurL, 1 PurQ and 2 PurS subunits.</text>
</comment>
<comment type="catalytic activity">
    <reaction evidence="8">
        <text>N(2)-formyl-N(1)-(5-phospho-beta-D-ribosyl)glycinamide + L-glutamine + ATP + H2O = 2-formamido-N(1)-(5-O-phospho-beta-D-ribosyl)acetamidine + L-glutamate + ADP + phosphate + H(+)</text>
        <dbReference type="Rhea" id="RHEA:17129"/>
        <dbReference type="ChEBI" id="CHEBI:15377"/>
        <dbReference type="ChEBI" id="CHEBI:15378"/>
        <dbReference type="ChEBI" id="CHEBI:29985"/>
        <dbReference type="ChEBI" id="CHEBI:30616"/>
        <dbReference type="ChEBI" id="CHEBI:43474"/>
        <dbReference type="ChEBI" id="CHEBI:58359"/>
        <dbReference type="ChEBI" id="CHEBI:147286"/>
        <dbReference type="ChEBI" id="CHEBI:147287"/>
        <dbReference type="ChEBI" id="CHEBI:456216"/>
        <dbReference type="EC" id="6.3.5.3"/>
    </reaction>
</comment>
<dbReference type="InterPro" id="IPR016188">
    <property type="entry name" value="PurM-like_N"/>
</dbReference>
<keyword evidence="7 8" id="KW-0460">Magnesium</keyword>
<feature type="domain" description="PurM-like N-terminal" evidence="9">
    <location>
        <begin position="432"/>
        <end position="550"/>
    </location>
</feature>
<comment type="similarity">
    <text evidence="8">Belongs to the FGAMS family.</text>
</comment>
<feature type="binding site" evidence="8">
    <location>
        <position position="110"/>
    </location>
    <ligand>
        <name>Mg(2+)</name>
        <dbReference type="ChEBI" id="CHEBI:18420"/>
        <label>2</label>
    </ligand>
</feature>
<feature type="active site" evidence="8">
    <location>
        <position position="42"/>
    </location>
</feature>
<evidence type="ECO:0000313" key="12">
    <source>
        <dbReference type="EMBL" id="SMB91622.1"/>
    </source>
</evidence>